<keyword evidence="6" id="KW-1185">Reference proteome</keyword>
<dbReference type="Proteomes" id="UP000215596">
    <property type="component" value="Unassembled WGS sequence"/>
</dbReference>
<dbReference type="AlphaFoldDB" id="A0A268EMT3"/>
<dbReference type="PANTHER" id="PTHR46333:SF2">
    <property type="entry name" value="CYTOKINESIS PROTEIN 3"/>
    <property type="match status" value="1"/>
</dbReference>
<feature type="domain" description="Transglutaminase-like" evidence="2">
    <location>
        <begin position="177"/>
        <end position="239"/>
    </location>
</feature>
<evidence type="ECO:0000256" key="1">
    <source>
        <dbReference type="SAM" id="SignalP"/>
    </source>
</evidence>
<dbReference type="Gene3D" id="3.10.620.30">
    <property type="match status" value="1"/>
</dbReference>
<accession>A0A268EMT3</accession>
<reference evidence="3 6" key="2">
    <citation type="submission" date="2019-11" db="EMBL/GenBank/DDBJ databases">
        <title>Draft genome sequences of five Paenibacillus species of dairy origin.</title>
        <authorList>
            <person name="Olajide A.M."/>
            <person name="Chen S."/>
            <person name="Lapointe G."/>
        </authorList>
    </citation>
    <scope>NUCLEOTIDE SEQUENCE [LARGE SCALE GENOMIC DNA]</scope>
    <source>
        <strain evidence="3 6">3CS1</strain>
    </source>
</reference>
<feature type="signal peptide" evidence="1">
    <location>
        <begin position="1"/>
        <end position="24"/>
    </location>
</feature>
<evidence type="ECO:0000313" key="3">
    <source>
        <dbReference type="EMBL" id="MUG66988.1"/>
    </source>
</evidence>
<sequence length="382" mass="43336">MKRKRKSTTSAKLLLAVIIAFVVAAVPEPAELSDVYATSNKAVVQSVDAIQEKLLNAMSSREETVRFAYQGETKSLKTQLKNALDQAMASDPYIHYTISSYSYDYRGTSSSADVTVRLTYRETAKQTEYVNEQTESILKSLIKPTMNDHEKVKAIHDWVVLNLEYDTTLTKYTAYDALSTGSAVCQGYALLTHKLLKEAGITNKIVEGTAYSSDNPRGQLHAWNLVQLGGKWYHLDTTWNDPLPDRKGEVSYTYYLRTDKQMSKDHTWVKQYPEASTLYRDTLKGLVTKDRAKSAVYTQLMNTLEYHLYDAKSIVKTHKDLSALLAASSTQKDKQLVFRFNGNEKELVRVLQEVQSKGNVGSIRYYYGPFEDTGDLRVQMTW</sequence>
<comment type="caution">
    <text evidence="4">The sequence shown here is derived from an EMBL/GenBank/DDBJ whole genome shotgun (WGS) entry which is preliminary data.</text>
</comment>
<dbReference type="Proteomes" id="UP000435177">
    <property type="component" value="Unassembled WGS sequence"/>
</dbReference>
<name>A0A268EMT3_9BACL</name>
<dbReference type="InterPro" id="IPR002931">
    <property type="entry name" value="Transglutaminase-like"/>
</dbReference>
<dbReference type="RefSeq" id="WP_095266573.1">
    <property type="nucleotide sequence ID" value="NZ_NPBY01000057.1"/>
</dbReference>
<evidence type="ECO:0000259" key="2">
    <source>
        <dbReference type="SMART" id="SM00460"/>
    </source>
</evidence>
<dbReference type="EMBL" id="WOAA01000010">
    <property type="protein sequence ID" value="MUG66988.1"/>
    <property type="molecule type" value="Genomic_DNA"/>
</dbReference>
<dbReference type="InterPro" id="IPR038765">
    <property type="entry name" value="Papain-like_cys_pep_sf"/>
</dbReference>
<proteinExistence type="predicted"/>
<dbReference type="EMBL" id="NPBY01000057">
    <property type="protein sequence ID" value="PAD74423.1"/>
    <property type="molecule type" value="Genomic_DNA"/>
</dbReference>
<dbReference type="OrthoDB" id="9788327at2"/>
<evidence type="ECO:0000313" key="5">
    <source>
        <dbReference type="Proteomes" id="UP000215596"/>
    </source>
</evidence>
<gene>
    <name evidence="4" type="ORF">CHH67_17905</name>
    <name evidence="3" type="ORF">GNP94_13340</name>
</gene>
<feature type="chain" id="PRO_5039486508" evidence="1">
    <location>
        <begin position="25"/>
        <end position="382"/>
    </location>
</feature>
<dbReference type="PANTHER" id="PTHR46333">
    <property type="entry name" value="CYTOKINESIS PROTEIN 3"/>
    <property type="match status" value="1"/>
</dbReference>
<reference evidence="4 5" key="1">
    <citation type="submission" date="2017-07" db="EMBL/GenBank/DDBJ databases">
        <title>Isolation and whole genome analysis of endospore-forming bacteria from heroin.</title>
        <authorList>
            <person name="Kalinowski J."/>
            <person name="Ahrens B."/>
            <person name="Al-Dilaimi A."/>
            <person name="Winkler A."/>
            <person name="Wibberg D."/>
            <person name="Schleenbecker U."/>
            <person name="Ruckert C."/>
            <person name="Wolfel R."/>
            <person name="Grass G."/>
        </authorList>
    </citation>
    <scope>NUCLEOTIDE SEQUENCE [LARGE SCALE GENOMIC DNA]</scope>
    <source>
        <strain evidence="4 5">7537-G1</strain>
    </source>
</reference>
<dbReference type="SMART" id="SM00460">
    <property type="entry name" value="TGc"/>
    <property type="match status" value="1"/>
</dbReference>
<dbReference type="Pfam" id="PF01841">
    <property type="entry name" value="Transglut_core"/>
    <property type="match status" value="1"/>
</dbReference>
<evidence type="ECO:0000313" key="6">
    <source>
        <dbReference type="Proteomes" id="UP000435177"/>
    </source>
</evidence>
<dbReference type="InterPro" id="IPR052557">
    <property type="entry name" value="CAP/Cytokinesis_protein"/>
</dbReference>
<keyword evidence="1" id="KW-0732">Signal</keyword>
<organism evidence="4 5">
    <name type="scientific">Paenibacillus campinasensis</name>
    <dbReference type="NCBI Taxonomy" id="66347"/>
    <lineage>
        <taxon>Bacteria</taxon>
        <taxon>Bacillati</taxon>
        <taxon>Bacillota</taxon>
        <taxon>Bacilli</taxon>
        <taxon>Bacillales</taxon>
        <taxon>Paenibacillaceae</taxon>
        <taxon>Paenibacillus</taxon>
    </lineage>
</organism>
<dbReference type="GO" id="GO:0005737">
    <property type="term" value="C:cytoplasm"/>
    <property type="evidence" value="ECO:0007669"/>
    <property type="project" value="TreeGrafter"/>
</dbReference>
<evidence type="ECO:0000313" key="4">
    <source>
        <dbReference type="EMBL" id="PAD74423.1"/>
    </source>
</evidence>
<dbReference type="SUPFAM" id="SSF54001">
    <property type="entry name" value="Cysteine proteinases"/>
    <property type="match status" value="1"/>
</dbReference>
<protein>
    <submittedName>
        <fullName evidence="4">Transglutaminase</fullName>
    </submittedName>
</protein>